<evidence type="ECO:0000313" key="7">
    <source>
        <dbReference type="EMBL" id="VCU71064.1"/>
    </source>
</evidence>
<feature type="domain" description="D-isomer specific 2-hydroxyacid dehydrogenase catalytic" evidence="5">
    <location>
        <begin position="14"/>
        <end position="320"/>
    </location>
</feature>
<evidence type="ECO:0000256" key="1">
    <source>
        <dbReference type="ARBA" id="ARBA00005854"/>
    </source>
</evidence>
<dbReference type="EC" id="1.1.1.79" evidence="7"/>
<evidence type="ECO:0000313" key="8">
    <source>
        <dbReference type="Proteomes" id="UP000277294"/>
    </source>
</evidence>
<dbReference type="InterPro" id="IPR029753">
    <property type="entry name" value="D-isomer_DH_CS"/>
</dbReference>
<dbReference type="EMBL" id="UWPJ01000024">
    <property type="protein sequence ID" value="VCU71064.1"/>
    <property type="molecule type" value="Genomic_DNA"/>
</dbReference>
<proteinExistence type="inferred from homology"/>
<name>A0A3P4B440_9BURK</name>
<dbReference type="GO" id="GO:0016618">
    <property type="term" value="F:hydroxypyruvate reductase [NAD(P)H] activity"/>
    <property type="evidence" value="ECO:0007669"/>
    <property type="project" value="TreeGrafter"/>
</dbReference>
<dbReference type="RefSeq" id="WP_124080527.1">
    <property type="nucleotide sequence ID" value="NZ_UWPJ01000024.1"/>
</dbReference>
<dbReference type="GO" id="GO:0051287">
    <property type="term" value="F:NAD binding"/>
    <property type="evidence" value="ECO:0007669"/>
    <property type="project" value="InterPro"/>
</dbReference>
<dbReference type="FunFam" id="3.40.50.720:FF:000203">
    <property type="entry name" value="D-3-phosphoglycerate dehydrogenase (SerA)"/>
    <property type="match status" value="1"/>
</dbReference>
<sequence length="328" mass="35609">MAASRKKIVVSLTVPADLRERLQNEFDLIDLPVGGNIDDVVPASDRAGIHGLLGTLRLKVDDALLARYPGVEVVSNYAVGFDNIDVDAATKRNVLVCNTPEVLDKAVADLTLGLMLCAMRDMVRGDGFVRGGKWMKGALPLSTDLAGKTLGLLGMGRIGRMVAARAKAFDMDVIYHNRKKDEAAESSGLARWVEREALFRQSDVVSVHVPLSDETTRCVGARELGWMKPSAFLVNTARGKVLDEDALVEFLRERKIAGAALDVMTVEPIGADHPLCQLDNVVLQPHVASGTVETRRAMMDLAVENLILGLRGERPRALVNAGLWPRKA</sequence>
<keyword evidence="2 4" id="KW-0560">Oxidoreductase</keyword>
<keyword evidence="8" id="KW-1185">Reference proteome</keyword>
<reference evidence="7 8" key="1">
    <citation type="submission" date="2018-10" db="EMBL/GenBank/DDBJ databases">
        <authorList>
            <person name="Criscuolo A."/>
        </authorList>
    </citation>
    <scope>NUCLEOTIDE SEQUENCE [LARGE SCALE GENOMIC DNA]</scope>
    <source>
        <strain evidence="7">DnA1</strain>
    </source>
</reference>
<dbReference type="SUPFAM" id="SSF52283">
    <property type="entry name" value="Formate/glycerate dehydrogenase catalytic domain-like"/>
    <property type="match status" value="1"/>
</dbReference>
<dbReference type="AlphaFoldDB" id="A0A3P4B440"/>
<dbReference type="GO" id="GO:0030267">
    <property type="term" value="F:glyoxylate reductase (NADPH) activity"/>
    <property type="evidence" value="ECO:0007669"/>
    <property type="project" value="UniProtKB-EC"/>
</dbReference>
<evidence type="ECO:0000256" key="2">
    <source>
        <dbReference type="ARBA" id="ARBA00023002"/>
    </source>
</evidence>
<dbReference type="Proteomes" id="UP000277294">
    <property type="component" value="Unassembled WGS sequence"/>
</dbReference>
<dbReference type="InterPro" id="IPR036291">
    <property type="entry name" value="NAD(P)-bd_dom_sf"/>
</dbReference>
<evidence type="ECO:0000259" key="5">
    <source>
        <dbReference type="Pfam" id="PF00389"/>
    </source>
</evidence>
<dbReference type="InterPro" id="IPR050223">
    <property type="entry name" value="D-isomer_2-hydroxyacid_DH"/>
</dbReference>
<dbReference type="PANTHER" id="PTHR10996:SF257">
    <property type="entry name" value="GLYOXYLATE REDUCTASE 1"/>
    <property type="match status" value="1"/>
</dbReference>
<protein>
    <submittedName>
        <fullName evidence="7">Glyoxylate/hydroxypyruvate reductase B</fullName>
        <ecNumber evidence="7">1.1.1.79</ecNumber>
    </submittedName>
</protein>
<keyword evidence="3" id="KW-0520">NAD</keyword>
<dbReference type="Pfam" id="PF00389">
    <property type="entry name" value="2-Hacid_dh"/>
    <property type="match status" value="1"/>
</dbReference>
<gene>
    <name evidence="7" type="primary">ghrB_4</name>
    <name evidence="7" type="ORF">PIGHUM_03144</name>
</gene>
<evidence type="ECO:0000256" key="3">
    <source>
        <dbReference type="ARBA" id="ARBA00023027"/>
    </source>
</evidence>
<keyword evidence="7" id="KW-0670">Pyruvate</keyword>
<dbReference type="Pfam" id="PF02826">
    <property type="entry name" value="2-Hacid_dh_C"/>
    <property type="match status" value="1"/>
</dbReference>
<organism evidence="7 8">
    <name type="scientific">Pigmentiphaga humi</name>
    <dbReference type="NCBI Taxonomy" id="2478468"/>
    <lineage>
        <taxon>Bacteria</taxon>
        <taxon>Pseudomonadati</taxon>
        <taxon>Pseudomonadota</taxon>
        <taxon>Betaproteobacteria</taxon>
        <taxon>Burkholderiales</taxon>
        <taxon>Alcaligenaceae</taxon>
        <taxon>Pigmentiphaga</taxon>
    </lineage>
</organism>
<dbReference type="InterPro" id="IPR006139">
    <property type="entry name" value="D-isomer_2_OHA_DH_cat_dom"/>
</dbReference>
<feature type="domain" description="D-isomer specific 2-hydroxyacid dehydrogenase NAD-binding" evidence="6">
    <location>
        <begin position="112"/>
        <end position="288"/>
    </location>
</feature>
<dbReference type="InterPro" id="IPR006140">
    <property type="entry name" value="D-isomer_DH_NAD-bd"/>
</dbReference>
<dbReference type="CDD" id="cd05301">
    <property type="entry name" value="GDH"/>
    <property type="match status" value="1"/>
</dbReference>
<accession>A0A3P4B440</accession>
<evidence type="ECO:0000256" key="4">
    <source>
        <dbReference type="RuleBase" id="RU003719"/>
    </source>
</evidence>
<dbReference type="SUPFAM" id="SSF51735">
    <property type="entry name" value="NAD(P)-binding Rossmann-fold domains"/>
    <property type="match status" value="1"/>
</dbReference>
<dbReference type="PANTHER" id="PTHR10996">
    <property type="entry name" value="2-HYDROXYACID DEHYDROGENASE-RELATED"/>
    <property type="match status" value="1"/>
</dbReference>
<comment type="similarity">
    <text evidence="1 4">Belongs to the D-isomer specific 2-hydroxyacid dehydrogenase family.</text>
</comment>
<dbReference type="PROSITE" id="PS00671">
    <property type="entry name" value="D_2_HYDROXYACID_DH_3"/>
    <property type="match status" value="1"/>
</dbReference>
<evidence type="ECO:0000259" key="6">
    <source>
        <dbReference type="Pfam" id="PF02826"/>
    </source>
</evidence>
<dbReference type="Gene3D" id="3.40.50.720">
    <property type="entry name" value="NAD(P)-binding Rossmann-like Domain"/>
    <property type="match status" value="2"/>
</dbReference>
<dbReference type="GO" id="GO:0005829">
    <property type="term" value="C:cytosol"/>
    <property type="evidence" value="ECO:0007669"/>
    <property type="project" value="TreeGrafter"/>
</dbReference>
<dbReference type="OrthoDB" id="9805416at2"/>